<protein>
    <recommendedName>
        <fullName evidence="2">DUF4333 domain-containing protein</fullName>
    </recommendedName>
</protein>
<dbReference type="eggNOG" id="ENOG502ZEF2">
    <property type="taxonomic scope" value="Bacteria"/>
</dbReference>
<dbReference type="InterPro" id="IPR025637">
    <property type="entry name" value="DUF4333"/>
</dbReference>
<feature type="compositionally biased region" description="Low complexity" evidence="1">
    <location>
        <begin position="47"/>
        <end position="61"/>
    </location>
</feature>
<evidence type="ECO:0000256" key="1">
    <source>
        <dbReference type="SAM" id="MobiDB-lite"/>
    </source>
</evidence>
<dbReference type="PROSITE" id="PS51257">
    <property type="entry name" value="PROKAR_LIPOPROTEIN"/>
    <property type="match status" value="1"/>
</dbReference>
<gene>
    <name evidence="3" type="ordered locus">Svir_21900</name>
</gene>
<name>C7MWU4_SACVD</name>
<evidence type="ECO:0000313" key="4">
    <source>
        <dbReference type="Proteomes" id="UP000000841"/>
    </source>
</evidence>
<dbReference type="EMBL" id="CP001683">
    <property type="protein sequence ID" value="ACU97198.1"/>
    <property type="molecule type" value="Genomic_DNA"/>
</dbReference>
<accession>C7MWU4</accession>
<organism evidence="3 4">
    <name type="scientific">Saccharomonospora viridis (strain ATCC 15386 / DSM 43017 / JCM 3036 / CCUG 5913 / NBRC 12207 / NCIMB 9602 / P101)</name>
    <name type="common">Thermoactinomyces viridis</name>
    <dbReference type="NCBI Taxonomy" id="471857"/>
    <lineage>
        <taxon>Bacteria</taxon>
        <taxon>Bacillati</taxon>
        <taxon>Actinomycetota</taxon>
        <taxon>Actinomycetes</taxon>
        <taxon>Pseudonocardiales</taxon>
        <taxon>Pseudonocardiaceae</taxon>
        <taxon>Saccharomonospora</taxon>
    </lineage>
</organism>
<dbReference type="STRING" id="471857.Svir_21900"/>
<dbReference type="AlphaFoldDB" id="C7MWU4"/>
<sequence length="136" mass="14231">MECPAVRVRGVLWWGVLSVCAVLTLGSCAGDEAEPAERDVIVPAEPTTSSSTSAQSSTSLTPVPKALNGAAVEKSVRAVLTGSYGISDVEKVSCPLRPTVRKGATFDCMAIIEGENKRVPIEIVDDDGLYEVGLPL</sequence>
<feature type="region of interest" description="Disordered" evidence="1">
    <location>
        <begin position="35"/>
        <end position="62"/>
    </location>
</feature>
<dbReference type="Proteomes" id="UP000000841">
    <property type="component" value="Chromosome"/>
</dbReference>
<reference evidence="3 4" key="1">
    <citation type="journal article" date="2009" name="Stand. Genomic Sci.">
        <title>Complete genome sequence of Saccharomonospora viridis type strain (P101).</title>
        <authorList>
            <person name="Pati A."/>
            <person name="Sikorski J."/>
            <person name="Nolan M."/>
            <person name="Lapidus A."/>
            <person name="Copeland A."/>
            <person name="Glavina Del Rio T."/>
            <person name="Lucas S."/>
            <person name="Chen F."/>
            <person name="Tice H."/>
            <person name="Pitluck S."/>
            <person name="Cheng J.F."/>
            <person name="Chertkov O."/>
            <person name="Brettin T."/>
            <person name="Han C."/>
            <person name="Detter J.C."/>
            <person name="Kuske C."/>
            <person name="Bruce D."/>
            <person name="Goodwin L."/>
            <person name="Chain P."/>
            <person name="D'haeseleer P."/>
            <person name="Chen A."/>
            <person name="Palaniappan K."/>
            <person name="Ivanova N."/>
            <person name="Mavromatis K."/>
            <person name="Mikhailova N."/>
            <person name="Rohde M."/>
            <person name="Tindall B.J."/>
            <person name="Goker M."/>
            <person name="Bristow J."/>
            <person name="Eisen J.A."/>
            <person name="Markowitz V."/>
            <person name="Hugenholtz P."/>
            <person name="Kyrpides N.C."/>
            <person name="Klenk H.P."/>
        </authorList>
    </citation>
    <scope>NUCLEOTIDE SEQUENCE [LARGE SCALE GENOMIC DNA]</scope>
    <source>
        <strain evidence="4">ATCC 15386 / DSM 43017 / JCM 3036 / NBRC 12207 / P101</strain>
    </source>
</reference>
<evidence type="ECO:0000259" key="2">
    <source>
        <dbReference type="Pfam" id="PF14230"/>
    </source>
</evidence>
<keyword evidence="4" id="KW-1185">Reference proteome</keyword>
<dbReference type="KEGG" id="svi:Svir_21900"/>
<feature type="domain" description="DUF4333" evidence="2">
    <location>
        <begin position="60"/>
        <end position="128"/>
    </location>
</feature>
<evidence type="ECO:0000313" key="3">
    <source>
        <dbReference type="EMBL" id="ACU97198.1"/>
    </source>
</evidence>
<dbReference type="HOGENOM" id="CLU_1863715_0_0_11"/>
<dbReference type="Pfam" id="PF14230">
    <property type="entry name" value="DUF4333"/>
    <property type="match status" value="1"/>
</dbReference>
<proteinExistence type="predicted"/>